<dbReference type="AlphaFoldDB" id="A0A7K1GJC2"/>
<evidence type="ECO:0000313" key="2">
    <source>
        <dbReference type="EMBL" id="MTH28985.1"/>
    </source>
</evidence>
<protein>
    <submittedName>
        <fullName evidence="2">Glycoside hydrolase xylanase</fullName>
    </submittedName>
</protein>
<feature type="domain" description="Putative carbohydrate metabolism" evidence="1">
    <location>
        <begin position="72"/>
        <end position="318"/>
    </location>
</feature>
<dbReference type="Pfam" id="PF13201">
    <property type="entry name" value="PCMD"/>
    <property type="match status" value="1"/>
</dbReference>
<keyword evidence="2" id="KW-0326">Glycosidase</keyword>
<keyword evidence="2" id="KW-0378">Hydrolase</keyword>
<keyword evidence="2" id="KW-0624">Polysaccharide degradation</keyword>
<dbReference type="GO" id="GO:0045493">
    <property type="term" value="P:xylan catabolic process"/>
    <property type="evidence" value="ECO:0007669"/>
    <property type="project" value="UniProtKB-KW"/>
</dbReference>
<proteinExistence type="predicted"/>
<keyword evidence="2" id="KW-0119">Carbohydrate metabolism</keyword>
<dbReference type="InterPro" id="IPR025112">
    <property type="entry name" value="PCMD"/>
</dbReference>
<keyword evidence="3" id="KW-1185">Reference proteome</keyword>
<dbReference type="OrthoDB" id="1007466at2"/>
<gene>
    <name evidence="2" type="ORF">GJV77_03510</name>
</gene>
<organism evidence="2 3">
    <name type="scientific">Myroides pelagicus</name>
    <dbReference type="NCBI Taxonomy" id="270914"/>
    <lineage>
        <taxon>Bacteria</taxon>
        <taxon>Pseudomonadati</taxon>
        <taxon>Bacteroidota</taxon>
        <taxon>Flavobacteriia</taxon>
        <taxon>Flavobacteriales</taxon>
        <taxon>Flavobacteriaceae</taxon>
        <taxon>Myroides</taxon>
    </lineage>
</organism>
<evidence type="ECO:0000259" key="1">
    <source>
        <dbReference type="Pfam" id="PF13201"/>
    </source>
</evidence>
<dbReference type="Proteomes" id="UP000488936">
    <property type="component" value="Unassembled WGS sequence"/>
</dbReference>
<name>A0A7K1GJC2_9FLAO</name>
<reference evidence="2 3" key="1">
    <citation type="journal article" date="2006" name="Int. J. Syst. Evol. Microbiol.">
        <title>Myroides pelagicus sp. nov., isolated from seawater in Thailand.</title>
        <authorList>
            <person name="Yoon J."/>
            <person name="Maneerat S."/>
            <person name="Kawai F."/>
            <person name="Yokota A."/>
        </authorList>
    </citation>
    <scope>NUCLEOTIDE SEQUENCE [LARGE SCALE GENOMIC DNA]</scope>
    <source>
        <strain evidence="2 3">SM1T</strain>
    </source>
</reference>
<keyword evidence="2" id="KW-0858">Xylan degradation</keyword>
<dbReference type="InterPro" id="IPR038653">
    <property type="entry name" value="Put_CMD_sf"/>
</dbReference>
<dbReference type="EMBL" id="WMJY01000005">
    <property type="protein sequence ID" value="MTH28985.1"/>
    <property type="molecule type" value="Genomic_DNA"/>
</dbReference>
<dbReference type="Gene3D" id="2.60.120.890">
    <property type="entry name" value="BT2081, beta-jelly-roll domain"/>
    <property type="match status" value="1"/>
</dbReference>
<sequence>MKLNIKLTILSIIILLPTFIFAQKEKFELLPYGDMNKWMVREIKESFVIGGNTQYLYAITDQKDTLKDNTPYKSTKSPWATSSVLATVSGITKGSVTVFPEKRGQGYAAKLETRIERVKVLGVININVLASGTIFLGEMLEPITDTKDPQSKLVTGIPFSKKPKALQFDYKVITGGPSRRVNGMGKGTDANRNDMAEVQILLQSRWEDKDGNIHAKRIATGWQRFDKTISNWQNNHRIPVHYGDITKENYYKNYMQLRTGDMAYYTRNSKGKMVPILEEGWGNATDEVTHLIVQFSSSNGGPYIGNTDSRFWIDNIGLVYDIK</sequence>
<dbReference type="RefSeq" id="WP_155034969.1">
    <property type="nucleotide sequence ID" value="NZ_JAYMMG010000003.1"/>
</dbReference>
<dbReference type="GO" id="GO:0016798">
    <property type="term" value="F:hydrolase activity, acting on glycosyl bonds"/>
    <property type="evidence" value="ECO:0007669"/>
    <property type="project" value="UniProtKB-KW"/>
</dbReference>
<accession>A0A7K1GJC2</accession>
<evidence type="ECO:0000313" key="3">
    <source>
        <dbReference type="Proteomes" id="UP000488936"/>
    </source>
</evidence>
<comment type="caution">
    <text evidence="2">The sequence shown here is derived from an EMBL/GenBank/DDBJ whole genome shotgun (WGS) entry which is preliminary data.</text>
</comment>